<dbReference type="HOGENOM" id="CLU_709360_0_0_10"/>
<organism evidence="1 2">
    <name type="scientific">Pelodictyon phaeoclathratiforme (strain DSM 5477 / BU-1)</name>
    <dbReference type="NCBI Taxonomy" id="324925"/>
    <lineage>
        <taxon>Bacteria</taxon>
        <taxon>Pseudomonadati</taxon>
        <taxon>Chlorobiota</taxon>
        <taxon>Chlorobiia</taxon>
        <taxon>Chlorobiales</taxon>
        <taxon>Chlorobiaceae</taxon>
        <taxon>Chlorobium/Pelodictyon group</taxon>
        <taxon>Pelodictyon</taxon>
    </lineage>
</organism>
<dbReference type="eggNOG" id="ENOG50333QK">
    <property type="taxonomic scope" value="Bacteria"/>
</dbReference>
<evidence type="ECO:0000313" key="2">
    <source>
        <dbReference type="Proteomes" id="UP000002724"/>
    </source>
</evidence>
<dbReference type="KEGG" id="pph:Ppha_0465"/>
<dbReference type="InterPro" id="IPR023374">
    <property type="entry name" value="AttH-like_dom_sf"/>
</dbReference>
<dbReference type="RefSeq" id="WP_012507286.1">
    <property type="nucleotide sequence ID" value="NC_011060.1"/>
</dbReference>
<dbReference type="STRING" id="324925.Ppha_0465"/>
<dbReference type="OrthoDB" id="5491608at2"/>
<reference evidence="1 2" key="1">
    <citation type="submission" date="2008-06" db="EMBL/GenBank/DDBJ databases">
        <title>Complete sequence of Pelodictyon phaeoclathratiforme BU-1.</title>
        <authorList>
            <consortium name="US DOE Joint Genome Institute"/>
            <person name="Lucas S."/>
            <person name="Copeland A."/>
            <person name="Lapidus A."/>
            <person name="Glavina del Rio T."/>
            <person name="Dalin E."/>
            <person name="Tice H."/>
            <person name="Bruce D."/>
            <person name="Goodwin L."/>
            <person name="Pitluck S."/>
            <person name="Schmutz J."/>
            <person name="Larimer F."/>
            <person name="Land M."/>
            <person name="Hauser L."/>
            <person name="Kyrpides N."/>
            <person name="Mikhailova N."/>
            <person name="Liu Z."/>
            <person name="Li T."/>
            <person name="Zhao F."/>
            <person name="Overmann J."/>
            <person name="Bryant D.A."/>
            <person name="Richardson P."/>
        </authorList>
    </citation>
    <scope>NUCLEOTIDE SEQUENCE [LARGE SCALE GENOMIC DNA]</scope>
    <source>
        <strain evidence="2">DSM 5477 / BU-1</strain>
    </source>
</reference>
<name>B4SCV7_PELPB</name>
<dbReference type="EMBL" id="CP001110">
    <property type="protein sequence ID" value="ACF42791.1"/>
    <property type="molecule type" value="Genomic_DNA"/>
</dbReference>
<accession>B4SCV7</accession>
<dbReference type="SUPFAM" id="SSF159245">
    <property type="entry name" value="AttH-like"/>
    <property type="match status" value="1"/>
</dbReference>
<sequence>MKITTKLDQERWHEMQDPGAYEWWYFDAEDKESGFSFVLIWFSGFPFSPYYTSHYEKWKNRSRADAPSPSNYSGFSFQLYENQREIINFIREGRRELFESSRTDIGVRFEKNRFTYNALRDEYTLDIDFTFPARHKALKATLLFKSCKRLVYEKKDNNNNGRVPLHQWLLSVPGADVEGAITITETSDHTVRTIPVKAKGYHDHNLGAVPMQEYISRWYWGRAFSAHFDIIYYVVFFKNNDYQPLSLLLLHDNQSETFTIYDTVQFHESNFRRGLFSPLHSRDLYLHFEHANLKIHHNTVLDAGPFYLRFASSITLQTEDQQIENITGISEFLNPLRLESRFMRVFTRSRIWRDGEASIMYGIYNRFKRSLDWNNR</sequence>
<evidence type="ECO:0000313" key="1">
    <source>
        <dbReference type="EMBL" id="ACF42791.1"/>
    </source>
</evidence>
<dbReference type="Gene3D" id="2.40.370.10">
    <property type="entry name" value="AttH-like domain"/>
    <property type="match status" value="1"/>
</dbReference>
<protein>
    <submittedName>
        <fullName evidence="1">Hydroxyneurosporene synthase</fullName>
    </submittedName>
</protein>
<proteinExistence type="predicted"/>
<dbReference type="Proteomes" id="UP000002724">
    <property type="component" value="Chromosome"/>
</dbReference>
<dbReference type="AlphaFoldDB" id="B4SCV7"/>
<gene>
    <name evidence="1" type="ordered locus">Ppha_0465</name>
</gene>
<dbReference type="CDD" id="cd21471">
    <property type="entry name" value="CrtC-like"/>
    <property type="match status" value="1"/>
</dbReference>
<keyword evidence="2" id="KW-1185">Reference proteome</keyword>